<comment type="caution">
    <text evidence="1">The sequence shown here is derived from an EMBL/GenBank/DDBJ whole genome shotgun (WGS) entry which is preliminary data.</text>
</comment>
<gene>
    <name evidence="1" type="ORF">O6H91_01G072300</name>
</gene>
<keyword evidence="2" id="KW-1185">Reference proteome</keyword>
<protein>
    <submittedName>
        <fullName evidence="1">Uncharacterized protein</fullName>
    </submittedName>
</protein>
<reference evidence="2" key="1">
    <citation type="journal article" date="2024" name="Proc. Natl. Acad. Sci. U.S.A.">
        <title>Extraordinary preservation of gene collinearity over three hundred million years revealed in homosporous lycophytes.</title>
        <authorList>
            <person name="Li C."/>
            <person name="Wickell D."/>
            <person name="Kuo L.Y."/>
            <person name="Chen X."/>
            <person name="Nie B."/>
            <person name="Liao X."/>
            <person name="Peng D."/>
            <person name="Ji J."/>
            <person name="Jenkins J."/>
            <person name="Williams M."/>
            <person name="Shu S."/>
            <person name="Plott C."/>
            <person name="Barry K."/>
            <person name="Rajasekar S."/>
            <person name="Grimwood J."/>
            <person name="Han X."/>
            <person name="Sun S."/>
            <person name="Hou Z."/>
            <person name="He W."/>
            <person name="Dai G."/>
            <person name="Sun C."/>
            <person name="Schmutz J."/>
            <person name="Leebens-Mack J.H."/>
            <person name="Li F.W."/>
            <person name="Wang L."/>
        </authorList>
    </citation>
    <scope>NUCLEOTIDE SEQUENCE [LARGE SCALE GENOMIC DNA]</scope>
    <source>
        <strain evidence="2">cv. PW_Plant_1</strain>
    </source>
</reference>
<evidence type="ECO:0000313" key="1">
    <source>
        <dbReference type="EMBL" id="KAJ7569314.1"/>
    </source>
</evidence>
<dbReference type="Proteomes" id="UP001162992">
    <property type="component" value="Chromosome 1"/>
</dbReference>
<name>A0ACC2ES56_DIPCM</name>
<organism evidence="1 2">
    <name type="scientific">Diphasiastrum complanatum</name>
    <name type="common">Issler's clubmoss</name>
    <name type="synonym">Lycopodium complanatum</name>
    <dbReference type="NCBI Taxonomy" id="34168"/>
    <lineage>
        <taxon>Eukaryota</taxon>
        <taxon>Viridiplantae</taxon>
        <taxon>Streptophyta</taxon>
        <taxon>Embryophyta</taxon>
        <taxon>Tracheophyta</taxon>
        <taxon>Lycopodiopsida</taxon>
        <taxon>Lycopodiales</taxon>
        <taxon>Lycopodiaceae</taxon>
        <taxon>Lycopodioideae</taxon>
        <taxon>Diphasiastrum</taxon>
    </lineage>
</organism>
<proteinExistence type="predicted"/>
<dbReference type="EMBL" id="CM055092">
    <property type="protein sequence ID" value="KAJ7569314.1"/>
    <property type="molecule type" value="Genomic_DNA"/>
</dbReference>
<accession>A0ACC2ES56</accession>
<sequence>MAMESVVKVPPSLTLKGRRLVLSSPNPQDDEAMRVIFSDPSNVRHLPVFQRSGQWTIQEIVARRESQIADQQQNKSLVLYIHIQRPNGYGEHLSGSVDGMIVAGTTGFRTVDLKSCSAELGVIVHHHFCGNGLATEAMHLCLSYGFEFLGLQRVDWFTDKDNQDMRGWLEGFLGLEPVGALESCDKDMVGYSLSRSEWQERVNPLLEWKIGVKETREAIDHIIA</sequence>
<evidence type="ECO:0000313" key="2">
    <source>
        <dbReference type="Proteomes" id="UP001162992"/>
    </source>
</evidence>